<evidence type="ECO:0000313" key="17">
    <source>
        <dbReference type="Proteomes" id="UP001564408"/>
    </source>
</evidence>
<keyword evidence="6" id="KW-0238">DNA-binding</keyword>
<dbReference type="Pfam" id="PF13361">
    <property type="entry name" value="UvrD_C"/>
    <property type="match status" value="1"/>
</dbReference>
<feature type="region of interest" description="Disordered" evidence="13">
    <location>
        <begin position="1"/>
        <end position="33"/>
    </location>
</feature>
<gene>
    <name evidence="16" type="ORF">ABC977_08230</name>
</gene>
<dbReference type="PANTHER" id="PTHR11070:SF2">
    <property type="entry name" value="ATP-DEPENDENT DNA HELICASE SRS2"/>
    <property type="match status" value="1"/>
</dbReference>
<accession>A0ABV4BDX1</accession>
<evidence type="ECO:0000256" key="9">
    <source>
        <dbReference type="ARBA" id="ARBA00034808"/>
    </source>
</evidence>
<dbReference type="Pfam" id="PF00580">
    <property type="entry name" value="UvrD-helicase"/>
    <property type="match status" value="1"/>
</dbReference>
<feature type="region of interest" description="Disordered" evidence="13">
    <location>
        <begin position="723"/>
        <end position="744"/>
    </location>
</feature>
<keyword evidence="2 12" id="KW-0547">Nucleotide-binding</keyword>
<keyword evidence="7" id="KW-0413">Isomerase</keyword>
<dbReference type="InterPro" id="IPR027417">
    <property type="entry name" value="P-loop_NTPase"/>
</dbReference>
<evidence type="ECO:0000256" key="7">
    <source>
        <dbReference type="ARBA" id="ARBA00023235"/>
    </source>
</evidence>
<feature type="binding site" evidence="12">
    <location>
        <begin position="56"/>
        <end position="63"/>
    </location>
    <ligand>
        <name>ATP</name>
        <dbReference type="ChEBI" id="CHEBI:30616"/>
    </ligand>
</feature>
<dbReference type="InterPro" id="IPR014017">
    <property type="entry name" value="DNA_helicase_UvrD-like_C"/>
</dbReference>
<comment type="similarity">
    <text evidence="1">Belongs to the helicase family. UvrD subfamily.</text>
</comment>
<dbReference type="CDD" id="cd17932">
    <property type="entry name" value="DEXQc_UvrD"/>
    <property type="match status" value="1"/>
</dbReference>
<feature type="domain" description="UvrD-like helicase ATP-binding" evidence="14">
    <location>
        <begin position="35"/>
        <end position="321"/>
    </location>
</feature>
<evidence type="ECO:0000256" key="1">
    <source>
        <dbReference type="ARBA" id="ARBA00009922"/>
    </source>
</evidence>
<evidence type="ECO:0000313" key="16">
    <source>
        <dbReference type="EMBL" id="MEY6432390.1"/>
    </source>
</evidence>
<dbReference type="PANTHER" id="PTHR11070">
    <property type="entry name" value="UVRD / RECB / PCRA DNA HELICASE FAMILY MEMBER"/>
    <property type="match status" value="1"/>
</dbReference>
<proteinExistence type="inferred from homology"/>
<evidence type="ECO:0000256" key="6">
    <source>
        <dbReference type="ARBA" id="ARBA00023125"/>
    </source>
</evidence>
<feature type="domain" description="UvrD-like helicase C-terminal" evidence="15">
    <location>
        <begin position="322"/>
        <end position="597"/>
    </location>
</feature>
<dbReference type="EC" id="5.6.2.4" evidence="9"/>
<evidence type="ECO:0000256" key="12">
    <source>
        <dbReference type="PROSITE-ProRule" id="PRU00560"/>
    </source>
</evidence>
<dbReference type="PROSITE" id="PS51198">
    <property type="entry name" value="UVRD_HELICASE_ATP_BIND"/>
    <property type="match status" value="1"/>
</dbReference>
<comment type="caution">
    <text evidence="16">The sequence shown here is derived from an EMBL/GenBank/DDBJ whole genome shotgun (WGS) entry which is preliminary data.</text>
</comment>
<dbReference type="Gene3D" id="1.10.486.10">
    <property type="entry name" value="PCRA, domain 4"/>
    <property type="match status" value="1"/>
</dbReference>
<reference evidence="16 17" key="1">
    <citation type="submission" date="2024-05" db="EMBL/GenBank/DDBJ databases">
        <title>Genome Sequence and Characterization of the New Strain Purple Sulfur Bacterium of Genus Thioalkalicoccus.</title>
        <authorList>
            <person name="Bryantseva I.A."/>
            <person name="Kyndt J.A."/>
            <person name="Imhoff J.F."/>
        </authorList>
    </citation>
    <scope>NUCLEOTIDE SEQUENCE [LARGE SCALE GENOMIC DNA]</scope>
    <source>
        <strain evidence="16 17">Um2</strain>
    </source>
</reference>
<dbReference type="SUPFAM" id="SSF52540">
    <property type="entry name" value="P-loop containing nucleoside triphosphate hydrolases"/>
    <property type="match status" value="1"/>
</dbReference>
<name>A0ABV4BDX1_9GAMM</name>
<keyword evidence="4 12" id="KW-0347">Helicase</keyword>
<dbReference type="InterPro" id="IPR014016">
    <property type="entry name" value="UvrD-like_ATP-bd"/>
</dbReference>
<dbReference type="InterPro" id="IPR000212">
    <property type="entry name" value="DNA_helicase_UvrD/REP"/>
</dbReference>
<dbReference type="InterPro" id="IPR013986">
    <property type="entry name" value="DExx_box_DNA_helicase_dom_sf"/>
</dbReference>
<organism evidence="16 17">
    <name type="scientific">Thioalkalicoccus limnaeus</name>
    <dbReference type="NCBI Taxonomy" id="120681"/>
    <lineage>
        <taxon>Bacteria</taxon>
        <taxon>Pseudomonadati</taxon>
        <taxon>Pseudomonadota</taxon>
        <taxon>Gammaproteobacteria</taxon>
        <taxon>Chromatiales</taxon>
        <taxon>Chromatiaceae</taxon>
        <taxon>Thioalkalicoccus</taxon>
    </lineage>
</organism>
<dbReference type="EMBL" id="JBDKXB010000008">
    <property type="protein sequence ID" value="MEY6432390.1"/>
    <property type="molecule type" value="Genomic_DNA"/>
</dbReference>
<evidence type="ECO:0000256" key="3">
    <source>
        <dbReference type="ARBA" id="ARBA00022801"/>
    </source>
</evidence>
<dbReference type="Proteomes" id="UP001564408">
    <property type="component" value="Unassembled WGS sequence"/>
</dbReference>
<dbReference type="RefSeq" id="WP_369666778.1">
    <property type="nucleotide sequence ID" value="NZ_JBDKXB010000008.1"/>
</dbReference>
<evidence type="ECO:0000256" key="4">
    <source>
        <dbReference type="ARBA" id="ARBA00022806"/>
    </source>
</evidence>
<keyword evidence="5 12" id="KW-0067">ATP-binding</keyword>
<comment type="catalytic activity">
    <reaction evidence="8">
        <text>Couples ATP hydrolysis with the unwinding of duplex DNA by translocating in the 3'-5' direction.</text>
        <dbReference type="EC" id="5.6.2.4"/>
    </reaction>
</comment>
<evidence type="ECO:0000259" key="15">
    <source>
        <dbReference type="PROSITE" id="PS51217"/>
    </source>
</evidence>
<dbReference type="PROSITE" id="PS51217">
    <property type="entry name" value="UVRD_HELICASE_CTER"/>
    <property type="match status" value="1"/>
</dbReference>
<keyword evidence="3 12" id="KW-0378">Hydrolase</keyword>
<evidence type="ECO:0000256" key="2">
    <source>
        <dbReference type="ARBA" id="ARBA00022741"/>
    </source>
</evidence>
<sequence>MGEGPLSAETQGSSDDLEGWPSGASFEARRERDGFDYTDEQRRSIEHAGGHSLTLAVAGSGKTQMLIGRVLFLLRKGVPPQRIRILAFNRAAAREFETRLGKALPASARAPRVSTFHSLGLRLTRLFEEQGLLPRRRLDEREGVEKRLARDAVVAALREQDRSDYPSQDELDAFVDFIGLVKSDVLSTDDVFTRHGLPDHLDFFVPAFQRFEQARERAGRRFFADLLTEPVSVMRAEPGALSLVTNKLDCVLVDEFQDVSRIQVELLKQLIGQRATLNAVGDDSQCIYAWRGSRPELMGDEFDRHFPGTKRYRLSRTFRFGHSVSLAAGQLIAHNQKRLDTLCVSAPTTPNTRLDVIRATSSGDQSAIVATIEDWRRRGRRLGECVVLARLWAQTISLEMALLQRGIPYSKPKVDLFAVPEVAGLLGYLRLAAGRFSDEARPDDLVRAMLSTPTLWLSAIDLERLVQAIVAEPAAAPRRLEDFAASVDRPHQALRLRGRAAAWRFAIEPGSRHRSAADFLRRYARTTDLLATFARSSAAEAAAEKVIAFTILLDWAVRTKRTVSGFVEWLDRLRTTRAEQDPQADAVLLSTIHQAKGLEWPLVIVAGLEDGLFPSAYADDEEERRLAYVALTRAREELRLVVPPDVAFDAVWQDGRPCGRTGAVPNAASTFVFEARLRDAVTVGRAITARLSGADPARPWPPAIKTPLIARYLAEVGLSEVAPLGDQSDAQGRRQRIGSPSSSR</sequence>
<evidence type="ECO:0000256" key="11">
    <source>
        <dbReference type="ARBA" id="ARBA00048988"/>
    </source>
</evidence>
<dbReference type="Gene3D" id="3.40.50.300">
    <property type="entry name" value="P-loop containing nucleotide triphosphate hydrolases"/>
    <property type="match status" value="2"/>
</dbReference>
<keyword evidence="17" id="KW-1185">Reference proteome</keyword>
<evidence type="ECO:0000259" key="14">
    <source>
        <dbReference type="PROSITE" id="PS51198"/>
    </source>
</evidence>
<evidence type="ECO:0000256" key="13">
    <source>
        <dbReference type="SAM" id="MobiDB-lite"/>
    </source>
</evidence>
<protein>
    <recommendedName>
        <fullName evidence="9">DNA 3'-5' helicase</fullName>
        <ecNumber evidence="9">5.6.2.4</ecNumber>
    </recommendedName>
    <alternativeName>
        <fullName evidence="10">DNA 3'-5' helicase II</fullName>
    </alternativeName>
</protein>
<dbReference type="GO" id="GO:0004386">
    <property type="term" value="F:helicase activity"/>
    <property type="evidence" value="ECO:0007669"/>
    <property type="project" value="UniProtKB-KW"/>
</dbReference>
<evidence type="ECO:0000256" key="5">
    <source>
        <dbReference type="ARBA" id="ARBA00022840"/>
    </source>
</evidence>
<evidence type="ECO:0000256" key="8">
    <source>
        <dbReference type="ARBA" id="ARBA00034617"/>
    </source>
</evidence>
<dbReference type="GO" id="GO:0016787">
    <property type="term" value="F:hydrolase activity"/>
    <property type="evidence" value="ECO:0007669"/>
    <property type="project" value="UniProtKB-KW"/>
</dbReference>
<dbReference type="Gene3D" id="1.10.10.160">
    <property type="match status" value="1"/>
</dbReference>
<comment type="catalytic activity">
    <reaction evidence="11">
        <text>ATP + H2O = ADP + phosphate + H(+)</text>
        <dbReference type="Rhea" id="RHEA:13065"/>
        <dbReference type="ChEBI" id="CHEBI:15377"/>
        <dbReference type="ChEBI" id="CHEBI:15378"/>
        <dbReference type="ChEBI" id="CHEBI:30616"/>
        <dbReference type="ChEBI" id="CHEBI:43474"/>
        <dbReference type="ChEBI" id="CHEBI:456216"/>
        <dbReference type="EC" id="5.6.2.4"/>
    </reaction>
</comment>
<evidence type="ECO:0000256" key="10">
    <source>
        <dbReference type="ARBA" id="ARBA00034923"/>
    </source>
</evidence>